<organism evidence="1 2">
    <name type="scientific">Citrobacter braakii</name>
    <dbReference type="NCBI Taxonomy" id="57706"/>
    <lineage>
        <taxon>Bacteria</taxon>
        <taxon>Pseudomonadati</taxon>
        <taxon>Pseudomonadota</taxon>
        <taxon>Gammaproteobacteria</taxon>
        <taxon>Enterobacterales</taxon>
        <taxon>Enterobacteriaceae</taxon>
        <taxon>Citrobacter</taxon>
        <taxon>Citrobacter freundii complex</taxon>
    </lineage>
</organism>
<reference evidence="1 2" key="1">
    <citation type="submission" date="2017-03" db="EMBL/GenBank/DDBJ databases">
        <authorList>
            <person name="Afonso C.L."/>
            <person name="Miller P.J."/>
            <person name="Scott M.A."/>
            <person name="Spackman E."/>
            <person name="Goraichik I."/>
            <person name="Dimitrov K.M."/>
            <person name="Suarez D.L."/>
            <person name="Swayne D.E."/>
        </authorList>
    </citation>
    <scope>NUCLEOTIDE SEQUENCE [LARGE SCALE GENOMIC DNA]</scope>
    <source>
        <strain evidence="1 2">ATCC 51113</strain>
    </source>
</reference>
<protein>
    <submittedName>
        <fullName evidence="1">Transcriptional regulator</fullName>
    </submittedName>
</protein>
<dbReference type="RefSeq" id="WP_080860522.1">
    <property type="nucleotide sequence ID" value="NZ_CP077405.1"/>
</dbReference>
<name>A0A1V8NTC2_CITBR</name>
<dbReference type="AlphaFoldDB" id="A0A1V8NTC2"/>
<dbReference type="EMBL" id="NAEW01000019">
    <property type="protein sequence ID" value="OQM39651.1"/>
    <property type="molecule type" value="Genomic_DNA"/>
</dbReference>
<accession>A0A1V8NTC2</accession>
<evidence type="ECO:0000313" key="1">
    <source>
        <dbReference type="EMBL" id="OQM39651.1"/>
    </source>
</evidence>
<evidence type="ECO:0000313" key="2">
    <source>
        <dbReference type="Proteomes" id="UP000192573"/>
    </source>
</evidence>
<comment type="caution">
    <text evidence="1">The sequence shown here is derived from an EMBL/GenBank/DDBJ whole genome shotgun (WGS) entry which is preliminary data.</text>
</comment>
<dbReference type="Proteomes" id="UP000192573">
    <property type="component" value="Unassembled WGS sequence"/>
</dbReference>
<proteinExistence type="predicted"/>
<gene>
    <name evidence="1" type="ORF">BZK42_23825</name>
</gene>
<sequence length="274" mass="31696">MTTTFNRKQTAPRVIIHGDCWPVVSATEYVIKSLYPESRCETTFRLIPLLQRLARDPDALLLLCLRPREHLFLFYALKNELLCHPVLILSDELLFSDHVVLHSWGNIPAMLHQELTGIVDRLRHGKKPVPVKDSLVSFLSDPKPVMGSFEVPLIFNNPKRLMNYMSILMFRATESCGVTQDQQKLLKEIYRARSPLSGLKNILNRDEKKIFQDKNRLLVKLGMKNRLRELLYGTRFCLSQQRTEFIPPDEAKTLFETESFAALSEDKICLQNDI</sequence>